<feature type="transmembrane region" description="Helical" evidence="12">
    <location>
        <begin position="794"/>
        <end position="814"/>
    </location>
</feature>
<dbReference type="InterPro" id="IPR002591">
    <property type="entry name" value="Phosphodiest/P_Trfase"/>
</dbReference>
<keyword evidence="6 12" id="KW-0812">Transmembrane</keyword>
<dbReference type="Pfam" id="PF01663">
    <property type="entry name" value="Phosphodiest"/>
    <property type="match status" value="1"/>
</dbReference>
<feature type="transmembrane region" description="Helical" evidence="12">
    <location>
        <begin position="439"/>
        <end position="456"/>
    </location>
</feature>
<dbReference type="GO" id="GO:0006506">
    <property type="term" value="P:GPI anchor biosynthetic process"/>
    <property type="evidence" value="ECO:0007669"/>
    <property type="project" value="UniProtKB-KW"/>
</dbReference>
<evidence type="ECO:0000256" key="1">
    <source>
        <dbReference type="ARBA" id="ARBA00004477"/>
    </source>
</evidence>
<evidence type="ECO:0000256" key="5">
    <source>
        <dbReference type="ARBA" id="ARBA00022679"/>
    </source>
</evidence>
<evidence type="ECO:0000313" key="15">
    <source>
        <dbReference type="Proteomes" id="UP000887574"/>
    </source>
</evidence>
<feature type="transmembrane region" description="Helical" evidence="12">
    <location>
        <begin position="719"/>
        <end position="750"/>
    </location>
</feature>
<feature type="signal peptide" evidence="13">
    <location>
        <begin position="1"/>
        <end position="19"/>
    </location>
</feature>
<organism evidence="15 16">
    <name type="scientific">Ditylenchus dipsaci</name>
    <dbReference type="NCBI Taxonomy" id="166011"/>
    <lineage>
        <taxon>Eukaryota</taxon>
        <taxon>Metazoa</taxon>
        <taxon>Ecdysozoa</taxon>
        <taxon>Nematoda</taxon>
        <taxon>Chromadorea</taxon>
        <taxon>Rhabditida</taxon>
        <taxon>Tylenchina</taxon>
        <taxon>Tylenchomorpha</taxon>
        <taxon>Sphaerularioidea</taxon>
        <taxon>Anguinidae</taxon>
        <taxon>Anguininae</taxon>
        <taxon>Ditylenchus</taxon>
    </lineage>
</organism>
<evidence type="ECO:0000313" key="16">
    <source>
        <dbReference type="WBParaSite" id="jg19470"/>
    </source>
</evidence>
<keyword evidence="5" id="KW-0808">Transferase</keyword>
<dbReference type="AlphaFoldDB" id="A0A915DFZ1"/>
<dbReference type="CDD" id="cd16023">
    <property type="entry name" value="GPI_EPT_3"/>
    <property type="match status" value="1"/>
</dbReference>
<dbReference type="GO" id="GO:0051377">
    <property type="term" value="F:mannose-ethanolamine phosphotransferase activity"/>
    <property type="evidence" value="ECO:0007669"/>
    <property type="project" value="InterPro"/>
</dbReference>
<dbReference type="PANTHER" id="PTHR23071">
    <property type="entry name" value="PHOSPHATIDYLINOSITOL GLYCAN"/>
    <property type="match status" value="1"/>
</dbReference>
<evidence type="ECO:0000256" key="9">
    <source>
        <dbReference type="ARBA" id="ARBA00023136"/>
    </source>
</evidence>
<feature type="transmembrane region" description="Helical" evidence="12">
    <location>
        <begin position="462"/>
        <end position="485"/>
    </location>
</feature>
<evidence type="ECO:0000256" key="7">
    <source>
        <dbReference type="ARBA" id="ARBA00022824"/>
    </source>
</evidence>
<evidence type="ECO:0000256" key="12">
    <source>
        <dbReference type="SAM" id="Phobius"/>
    </source>
</evidence>
<dbReference type="InterPro" id="IPR011333">
    <property type="entry name" value="SKP1/BTB/POZ_sf"/>
</dbReference>
<sequence length="1207" mass="137373">MVLLLQLLLLVAGYTVILLKRSILDGRSTCSDVVTYDKHSCWLPAKFNRTIWLIVDALRYDFVDPSSKDGATNPFHHHQMPFIAQLLSSSPQQAKLFRFMADSPTATFQRIKALATGTIPAFIEVSDNFGGAVVNEDNLIEQHVNNARNVTFLGDDTWLELFPNHFNRHFEAPSFDIKDLDTVDNAVIEKIYLELERKDWSLLLAHCLGVDHCGHRYGPDHIEMSRKLRQMDELVKNITSVMQEDTLLVVMGDHGMTRSGDHGGDSQMETEAALFVYANKNFAPELDINSLGEKVDQVDLVPTLSLLLDLPIPFSNLGQVIEQLVDHNVLVKAVQLNAVQMIRYAQQYMANGGGLEPAIQDQLSKTIWQFENTNTDPSDTYNTLAANRAVIHSIKTLLRSSLNKFEVALALVGLLCALETLIFHLYLVAVISTVSIGQCMFRSAVLLLQMSVYFGDGRNGDVLVFLLLTTLLSAIYYLLLLFVHIISCQKNVLSSKFVCVLVTITFHSASYFSNSFVIYEQDVVRYMLQLLLSYVFVKYLVQNRRTKQPCNSSLLSRLLWRRQNWIASIALLFCMFSLRAGKWFELCREEHVDCVTDATYWGSLAQDDNQLRFGRLVLSFTMMCICNYLLQSDLFGLRSPTSSKSPTIYLTSAISWPMIMIIVIHWLCETLPHSSQADLILLASQRSAQLVYLITFLHTLFTICFSHDSKEALQTHKHMLFLVLSMILGEQMAISFTLLATTCLFAEVFLREDSVLQPLFLYLFSQHSFFALGHQATLTSIPWKAAFVGVPGNLLAVTSVTAVVLVGCCAAGLLHRRHLMFFKIFAPKFVFEAISFLQAMSIPKSVEKQKKGVHGFVRSLKTAFHKIWKEKSSKNSASECHIEGAAMTTDIQKKKKASSKERSKKAKKSNAFRCSLKSNIRRTRLNEAEARKRSCEDTFNSIEAKVESLSDKLIKKSVKKIVKAAQPQKPIWTTYPDLSRLFDFVHVEIRLHFGDRRLSNSSKQAVIGFLLCLLQHHVLWAVRRKQNDEIKLEDVSVSDFLHLLEAIYPSIHTGRVTAERVESLLHMANLYQVDIVTERCVEYLKKRIWYGRPEFVAEMLFWAQKYDLPHLTDHCLKHHFKSFDDVKKMKETEEFKLLMEKPSRRFLLSSLSKISFQPSERSKFWRAIASSKKSDISSRKSSMPAAESCKNLSPAEQLHQSKHEQDH</sequence>
<keyword evidence="8 12" id="KW-1133">Transmembrane helix</keyword>
<dbReference type="InterPro" id="IPR017850">
    <property type="entry name" value="Alkaline_phosphatase_core_sf"/>
</dbReference>
<evidence type="ECO:0000256" key="2">
    <source>
        <dbReference type="ARBA" id="ARBA00004687"/>
    </source>
</evidence>
<dbReference type="Gene3D" id="3.30.710.10">
    <property type="entry name" value="Potassium Channel Kv1.1, Chain A"/>
    <property type="match status" value="1"/>
</dbReference>
<evidence type="ECO:0000256" key="10">
    <source>
        <dbReference type="ARBA" id="ARBA00023180"/>
    </source>
</evidence>
<feature type="transmembrane region" description="Helical" evidence="12">
    <location>
        <begin position="407"/>
        <end position="427"/>
    </location>
</feature>
<protein>
    <submittedName>
        <fullName evidence="16">GPI ethanolamine phosphate transferase 3</fullName>
    </submittedName>
</protein>
<feature type="transmembrane region" description="Helical" evidence="12">
    <location>
        <begin position="523"/>
        <end position="541"/>
    </location>
</feature>
<dbReference type="GO" id="GO:0005789">
    <property type="term" value="C:endoplasmic reticulum membrane"/>
    <property type="evidence" value="ECO:0007669"/>
    <property type="project" value="UniProtKB-SubCell"/>
</dbReference>
<name>A0A915DFZ1_9BILA</name>
<feature type="domain" description="BTB" evidence="14">
    <location>
        <begin position="987"/>
        <end position="1088"/>
    </location>
</feature>
<comment type="similarity">
    <text evidence="3">Belongs to the PIGG/PIGN/PIGO family. PIGO subfamily.</text>
</comment>
<evidence type="ECO:0000256" key="13">
    <source>
        <dbReference type="SAM" id="SignalP"/>
    </source>
</evidence>
<evidence type="ECO:0000256" key="6">
    <source>
        <dbReference type="ARBA" id="ARBA00022692"/>
    </source>
</evidence>
<feature type="transmembrane region" description="Helical" evidence="12">
    <location>
        <begin position="687"/>
        <end position="707"/>
    </location>
</feature>
<dbReference type="WBParaSite" id="jg19470">
    <property type="protein sequence ID" value="jg19470"/>
    <property type="gene ID" value="jg19470"/>
</dbReference>
<dbReference type="SMART" id="SM00225">
    <property type="entry name" value="BTB"/>
    <property type="match status" value="1"/>
</dbReference>
<feature type="chain" id="PRO_5038138942" evidence="13">
    <location>
        <begin position="20"/>
        <end position="1207"/>
    </location>
</feature>
<dbReference type="Pfam" id="PF00651">
    <property type="entry name" value="BTB"/>
    <property type="match status" value="1"/>
</dbReference>
<evidence type="ECO:0000256" key="3">
    <source>
        <dbReference type="ARBA" id="ARBA00008695"/>
    </source>
</evidence>
<evidence type="ECO:0000256" key="11">
    <source>
        <dbReference type="SAM" id="MobiDB-lite"/>
    </source>
</evidence>
<keyword evidence="15" id="KW-1185">Reference proteome</keyword>
<keyword evidence="7" id="KW-0256">Endoplasmic reticulum</keyword>
<comment type="subcellular location">
    <subcellularLocation>
        <location evidence="1">Endoplasmic reticulum membrane</location>
        <topology evidence="1">Multi-pass membrane protein</topology>
    </subcellularLocation>
</comment>
<keyword evidence="4" id="KW-0337">GPI-anchor biosynthesis</keyword>
<feature type="region of interest" description="Disordered" evidence="11">
    <location>
        <begin position="889"/>
        <end position="909"/>
    </location>
</feature>
<evidence type="ECO:0000259" key="14">
    <source>
        <dbReference type="SMART" id="SM00225"/>
    </source>
</evidence>
<dbReference type="InterPro" id="IPR039524">
    <property type="entry name" value="PIGO/GPI13"/>
</dbReference>
<proteinExistence type="inferred from homology"/>
<keyword evidence="10" id="KW-0325">Glycoprotein</keyword>
<feature type="transmembrane region" description="Helical" evidence="12">
    <location>
        <begin position="648"/>
        <end position="667"/>
    </location>
</feature>
<feature type="compositionally biased region" description="Basic residues" evidence="11">
    <location>
        <begin position="893"/>
        <end position="909"/>
    </location>
</feature>
<dbReference type="PANTHER" id="PTHR23071:SF1">
    <property type="entry name" value="GPI ETHANOLAMINE PHOSPHATE TRANSFERASE 3"/>
    <property type="match status" value="1"/>
</dbReference>
<keyword evidence="9 12" id="KW-0472">Membrane</keyword>
<dbReference type="InterPro" id="IPR000210">
    <property type="entry name" value="BTB/POZ_dom"/>
</dbReference>
<dbReference type="Gene3D" id="3.40.720.10">
    <property type="entry name" value="Alkaline Phosphatase, subunit A"/>
    <property type="match status" value="1"/>
</dbReference>
<keyword evidence="13" id="KW-0732">Signal</keyword>
<dbReference type="SUPFAM" id="SSF53649">
    <property type="entry name" value="Alkaline phosphatase-like"/>
    <property type="match status" value="1"/>
</dbReference>
<evidence type="ECO:0000256" key="4">
    <source>
        <dbReference type="ARBA" id="ARBA00022502"/>
    </source>
</evidence>
<reference evidence="16" key="1">
    <citation type="submission" date="2022-11" db="UniProtKB">
        <authorList>
            <consortium name="WormBaseParasite"/>
        </authorList>
    </citation>
    <scope>IDENTIFICATION</scope>
</reference>
<dbReference type="SUPFAM" id="SSF54695">
    <property type="entry name" value="POZ domain"/>
    <property type="match status" value="1"/>
</dbReference>
<feature type="transmembrane region" description="Helical" evidence="12">
    <location>
        <begin position="497"/>
        <end position="517"/>
    </location>
</feature>
<feature type="region of interest" description="Disordered" evidence="11">
    <location>
        <begin position="1171"/>
        <end position="1207"/>
    </location>
</feature>
<comment type="pathway">
    <text evidence="2">Glycolipid biosynthesis; glycosylphosphatidylinositol-anchor biosynthesis.</text>
</comment>
<dbReference type="Proteomes" id="UP000887574">
    <property type="component" value="Unplaced"/>
</dbReference>
<dbReference type="InterPro" id="IPR037675">
    <property type="entry name" value="PIG-O_N"/>
</dbReference>
<accession>A0A915DFZ1</accession>
<evidence type="ECO:0000256" key="8">
    <source>
        <dbReference type="ARBA" id="ARBA00022989"/>
    </source>
</evidence>